<keyword evidence="3" id="KW-1185">Reference proteome</keyword>
<accession>A0A0C3DU38</accession>
<protein>
    <submittedName>
        <fullName evidence="2">Uncharacterized protein</fullName>
    </submittedName>
</protein>
<evidence type="ECO:0000313" key="3">
    <source>
        <dbReference type="Proteomes" id="UP000053989"/>
    </source>
</evidence>
<dbReference type="Proteomes" id="UP000053989">
    <property type="component" value="Unassembled WGS sequence"/>
</dbReference>
<proteinExistence type="predicted"/>
<reference evidence="3" key="2">
    <citation type="submission" date="2015-01" db="EMBL/GenBank/DDBJ databases">
        <title>Evolutionary Origins and Diversification of the Mycorrhizal Mutualists.</title>
        <authorList>
            <consortium name="DOE Joint Genome Institute"/>
            <consortium name="Mycorrhizal Genomics Consortium"/>
            <person name="Kohler A."/>
            <person name="Kuo A."/>
            <person name="Nagy L.G."/>
            <person name="Floudas D."/>
            <person name="Copeland A."/>
            <person name="Barry K.W."/>
            <person name="Cichocki N."/>
            <person name="Veneault-Fourrey C."/>
            <person name="LaButti K."/>
            <person name="Lindquist E.A."/>
            <person name="Lipzen A."/>
            <person name="Lundell T."/>
            <person name="Morin E."/>
            <person name="Murat C."/>
            <person name="Riley R."/>
            <person name="Ohm R."/>
            <person name="Sun H."/>
            <person name="Tunlid A."/>
            <person name="Henrissat B."/>
            <person name="Grigoriev I.V."/>
            <person name="Hibbett D.S."/>
            <person name="Martin F."/>
        </authorList>
    </citation>
    <scope>NUCLEOTIDE SEQUENCE [LARGE SCALE GENOMIC DNA]</scope>
    <source>
        <strain evidence="3">Foug A</strain>
    </source>
</reference>
<dbReference type="HOGENOM" id="CLU_2307730_0_0_1"/>
<dbReference type="InParanoid" id="A0A0C3DU38"/>
<name>A0A0C3DU38_9AGAM</name>
<dbReference type="EMBL" id="KN822070">
    <property type="protein sequence ID" value="KIM59699.1"/>
    <property type="molecule type" value="Genomic_DNA"/>
</dbReference>
<feature type="region of interest" description="Disordered" evidence="1">
    <location>
        <begin position="64"/>
        <end position="100"/>
    </location>
</feature>
<evidence type="ECO:0000313" key="2">
    <source>
        <dbReference type="EMBL" id="KIM59699.1"/>
    </source>
</evidence>
<gene>
    <name evidence="2" type="ORF">SCLCIDRAFT_9871</name>
</gene>
<evidence type="ECO:0000256" key="1">
    <source>
        <dbReference type="SAM" id="MobiDB-lite"/>
    </source>
</evidence>
<dbReference type="AlphaFoldDB" id="A0A0C3DU38"/>
<sequence length="100" mass="10621">MTGQREPVAVASEMVSEVDKELPMNVQLFLLKKFKEDVALVTIYASTTDPSLCQQFAMDTYNEGTGGATEGASGSGTTAGPSSSTACIPTNEIDFNDIYE</sequence>
<feature type="compositionally biased region" description="Low complexity" evidence="1">
    <location>
        <begin position="70"/>
        <end position="86"/>
    </location>
</feature>
<reference evidence="2 3" key="1">
    <citation type="submission" date="2014-04" db="EMBL/GenBank/DDBJ databases">
        <authorList>
            <consortium name="DOE Joint Genome Institute"/>
            <person name="Kuo A."/>
            <person name="Kohler A."/>
            <person name="Nagy L.G."/>
            <person name="Floudas D."/>
            <person name="Copeland A."/>
            <person name="Barry K.W."/>
            <person name="Cichocki N."/>
            <person name="Veneault-Fourrey C."/>
            <person name="LaButti K."/>
            <person name="Lindquist E.A."/>
            <person name="Lipzen A."/>
            <person name="Lundell T."/>
            <person name="Morin E."/>
            <person name="Murat C."/>
            <person name="Sun H."/>
            <person name="Tunlid A."/>
            <person name="Henrissat B."/>
            <person name="Grigoriev I.V."/>
            <person name="Hibbett D.S."/>
            <person name="Martin F."/>
            <person name="Nordberg H.P."/>
            <person name="Cantor M.N."/>
            <person name="Hua S.X."/>
        </authorList>
    </citation>
    <scope>NUCLEOTIDE SEQUENCE [LARGE SCALE GENOMIC DNA]</scope>
    <source>
        <strain evidence="2 3">Foug A</strain>
    </source>
</reference>
<organism evidence="2 3">
    <name type="scientific">Scleroderma citrinum Foug A</name>
    <dbReference type="NCBI Taxonomy" id="1036808"/>
    <lineage>
        <taxon>Eukaryota</taxon>
        <taxon>Fungi</taxon>
        <taxon>Dikarya</taxon>
        <taxon>Basidiomycota</taxon>
        <taxon>Agaricomycotina</taxon>
        <taxon>Agaricomycetes</taxon>
        <taxon>Agaricomycetidae</taxon>
        <taxon>Boletales</taxon>
        <taxon>Sclerodermatineae</taxon>
        <taxon>Sclerodermataceae</taxon>
        <taxon>Scleroderma</taxon>
    </lineage>
</organism>